<dbReference type="PIRSF" id="PIRSF015582">
    <property type="entry name" value="Cit_lyase_B"/>
    <property type="match status" value="1"/>
</dbReference>
<dbReference type="EMBL" id="MPSB01000003">
    <property type="protein sequence ID" value="ONF96850.1"/>
    <property type="molecule type" value="Genomic_DNA"/>
</dbReference>
<dbReference type="InterPro" id="IPR005000">
    <property type="entry name" value="Aldolase/citrate-lyase_domain"/>
</dbReference>
<evidence type="ECO:0000313" key="9">
    <source>
        <dbReference type="Proteomes" id="UP000188729"/>
    </source>
</evidence>
<dbReference type="Gene3D" id="3.20.20.60">
    <property type="entry name" value="Phosphoenolpyruvate-binding domains"/>
    <property type="match status" value="1"/>
</dbReference>
<gene>
    <name evidence="8" type="primary">mcl2</name>
    <name evidence="8" type="ORF">SPHI_10440</name>
</gene>
<dbReference type="InterPro" id="IPR011206">
    <property type="entry name" value="Citrate_lyase_beta/mcl1/mcl2"/>
</dbReference>
<accession>A0A1V2EW73</accession>
<evidence type="ECO:0000313" key="8">
    <source>
        <dbReference type="EMBL" id="ONF96850.1"/>
    </source>
</evidence>
<feature type="binding site" evidence="5">
    <location>
        <position position="73"/>
    </location>
    <ligand>
        <name>substrate</name>
    </ligand>
</feature>
<keyword evidence="9" id="KW-1185">Reference proteome</keyword>
<reference evidence="8 9" key="1">
    <citation type="submission" date="2016-11" db="EMBL/GenBank/DDBJ databases">
        <title>Genome sequence of Sphingomonas jeddahensis G39.</title>
        <authorList>
            <person name="Poehlein A."/>
            <person name="Wuebbeler J.H."/>
            <person name="Steinbuechel A."/>
            <person name="Daniel R."/>
        </authorList>
    </citation>
    <scope>NUCLEOTIDE SEQUENCE [LARGE SCALE GENOMIC DNA]</scope>
    <source>
        <strain evidence="8 9">G39</strain>
    </source>
</reference>
<keyword evidence="8" id="KW-0378">Hydrolase</keyword>
<dbReference type="PANTHER" id="PTHR32308">
    <property type="entry name" value="LYASE BETA SUBUNIT, PUTATIVE (AFU_ORTHOLOGUE AFUA_4G13030)-RELATED"/>
    <property type="match status" value="1"/>
</dbReference>
<feature type="binding site" evidence="6">
    <location>
        <position position="148"/>
    </location>
    <ligand>
        <name>Mg(2+)</name>
        <dbReference type="ChEBI" id="CHEBI:18420"/>
    </ligand>
</feature>
<dbReference type="PANTHER" id="PTHR32308:SF10">
    <property type="entry name" value="CITRATE LYASE SUBUNIT BETA"/>
    <property type="match status" value="1"/>
</dbReference>
<feature type="binding site" evidence="6">
    <location>
        <position position="122"/>
    </location>
    <ligand>
        <name>Mg(2+)</name>
        <dbReference type="ChEBI" id="CHEBI:18420"/>
    </ligand>
</feature>
<evidence type="ECO:0000256" key="6">
    <source>
        <dbReference type="PIRSR" id="PIRSR015582-2"/>
    </source>
</evidence>
<evidence type="ECO:0000256" key="2">
    <source>
        <dbReference type="ARBA" id="ARBA00005568"/>
    </source>
</evidence>
<evidence type="ECO:0000256" key="1">
    <source>
        <dbReference type="ARBA" id="ARBA00001946"/>
    </source>
</evidence>
<evidence type="ECO:0000256" key="3">
    <source>
        <dbReference type="ARBA" id="ARBA00022723"/>
    </source>
</evidence>
<organism evidence="8 9">
    <name type="scientific">Sphingomonas jeddahensis</name>
    <dbReference type="NCBI Taxonomy" id="1915074"/>
    <lineage>
        <taxon>Bacteria</taxon>
        <taxon>Pseudomonadati</taxon>
        <taxon>Pseudomonadota</taxon>
        <taxon>Alphaproteobacteria</taxon>
        <taxon>Sphingomonadales</taxon>
        <taxon>Sphingomonadaceae</taxon>
        <taxon>Sphingomonas</taxon>
    </lineage>
</organism>
<comment type="similarity">
    <text evidence="2">Belongs to the HpcH/HpaI aldolase family.</text>
</comment>
<evidence type="ECO:0000256" key="4">
    <source>
        <dbReference type="ARBA" id="ARBA00022842"/>
    </source>
</evidence>
<comment type="caution">
    <text evidence="8">The sequence shown here is derived from an EMBL/GenBank/DDBJ whole genome shotgun (WGS) entry which is preliminary data.</text>
</comment>
<dbReference type="GO" id="GO:0006107">
    <property type="term" value="P:oxaloacetate metabolic process"/>
    <property type="evidence" value="ECO:0007669"/>
    <property type="project" value="TreeGrafter"/>
</dbReference>
<dbReference type="Pfam" id="PF03328">
    <property type="entry name" value="HpcH_HpaI"/>
    <property type="match status" value="1"/>
</dbReference>
<evidence type="ECO:0000259" key="7">
    <source>
        <dbReference type="Pfam" id="PF03328"/>
    </source>
</evidence>
<dbReference type="GO" id="GO:0000287">
    <property type="term" value="F:magnesium ion binding"/>
    <property type="evidence" value="ECO:0007669"/>
    <property type="project" value="TreeGrafter"/>
</dbReference>
<keyword evidence="3 6" id="KW-0479">Metal-binding</keyword>
<dbReference type="InterPro" id="IPR015813">
    <property type="entry name" value="Pyrv/PenolPyrv_kinase-like_dom"/>
</dbReference>
<keyword evidence="4 6" id="KW-0460">Magnesium</keyword>
<dbReference type="EC" id="3.1.2.-" evidence="8"/>
<dbReference type="Proteomes" id="UP000188729">
    <property type="component" value="Unassembled WGS sequence"/>
</dbReference>
<dbReference type="AlphaFoldDB" id="A0A1V2EW73"/>
<comment type="cofactor">
    <cofactor evidence="1">
        <name>Mg(2+)</name>
        <dbReference type="ChEBI" id="CHEBI:18420"/>
    </cofactor>
</comment>
<dbReference type="OrthoDB" id="9800547at2"/>
<dbReference type="STRING" id="1915074.SPHI_10440"/>
<protein>
    <submittedName>
        <fullName evidence="8">(3S)-malyl-CoA thioesterase</fullName>
        <ecNumber evidence="8">3.1.2.-</ecNumber>
    </submittedName>
</protein>
<sequence length="275" mass="28913">MNAATQRSSARIADARHFLFVPGNRPERFDKAVASGADVVILDLEDAVPAAEKELARDAVRRWLDAGGEAVVRINAADTPYAREDIALARHPNVISIMLPKAAADSALAQVAALSPVIALIETATGVASVEAVASCPGVVRLALGTIDLALDLDILSDDDRLFDPIRLRFTVASRAAGIAAPVEGVTANFRDRGANEAAMRHARALGFRAKMCIHPQQLATVSAALRPSESEIEQARRIVAADNASGGTAVALDGRMIDRPVVARAHRLLADAAA</sequence>
<dbReference type="RefSeq" id="WP_076743817.1">
    <property type="nucleotide sequence ID" value="NZ_MPSB01000003.1"/>
</dbReference>
<evidence type="ECO:0000256" key="5">
    <source>
        <dbReference type="PIRSR" id="PIRSR015582-1"/>
    </source>
</evidence>
<name>A0A1V2EW73_9SPHN</name>
<dbReference type="SUPFAM" id="SSF51621">
    <property type="entry name" value="Phosphoenolpyruvate/pyruvate domain"/>
    <property type="match status" value="1"/>
</dbReference>
<dbReference type="GO" id="GO:0016787">
    <property type="term" value="F:hydrolase activity"/>
    <property type="evidence" value="ECO:0007669"/>
    <property type="project" value="UniProtKB-KW"/>
</dbReference>
<dbReference type="InterPro" id="IPR040442">
    <property type="entry name" value="Pyrv_kinase-like_dom_sf"/>
</dbReference>
<feature type="domain" description="HpcH/HpaI aldolase/citrate lyase" evidence="7">
    <location>
        <begin position="16"/>
        <end position="216"/>
    </location>
</feature>
<feature type="binding site" evidence="5">
    <location>
        <position position="122"/>
    </location>
    <ligand>
        <name>substrate</name>
    </ligand>
</feature>
<proteinExistence type="inferred from homology"/>